<name>A0A0A8Z2Q7_ARUDO</name>
<organism evidence="1">
    <name type="scientific">Arundo donax</name>
    <name type="common">Giant reed</name>
    <name type="synonym">Donax arundinaceus</name>
    <dbReference type="NCBI Taxonomy" id="35708"/>
    <lineage>
        <taxon>Eukaryota</taxon>
        <taxon>Viridiplantae</taxon>
        <taxon>Streptophyta</taxon>
        <taxon>Embryophyta</taxon>
        <taxon>Tracheophyta</taxon>
        <taxon>Spermatophyta</taxon>
        <taxon>Magnoliopsida</taxon>
        <taxon>Liliopsida</taxon>
        <taxon>Poales</taxon>
        <taxon>Poaceae</taxon>
        <taxon>PACMAD clade</taxon>
        <taxon>Arundinoideae</taxon>
        <taxon>Arundineae</taxon>
        <taxon>Arundo</taxon>
    </lineage>
</organism>
<reference evidence="1" key="1">
    <citation type="submission" date="2014-09" db="EMBL/GenBank/DDBJ databases">
        <authorList>
            <person name="Magalhaes I.L.F."/>
            <person name="Oliveira U."/>
            <person name="Santos F.R."/>
            <person name="Vidigal T.H.D.A."/>
            <person name="Brescovit A.D."/>
            <person name="Santos A.J."/>
        </authorList>
    </citation>
    <scope>NUCLEOTIDE SEQUENCE</scope>
    <source>
        <tissue evidence="1">Shoot tissue taken approximately 20 cm above the soil surface</tissue>
    </source>
</reference>
<reference evidence="1" key="2">
    <citation type="journal article" date="2015" name="Data Brief">
        <title>Shoot transcriptome of the giant reed, Arundo donax.</title>
        <authorList>
            <person name="Barrero R.A."/>
            <person name="Guerrero F.D."/>
            <person name="Moolhuijzen P."/>
            <person name="Goolsby J.A."/>
            <person name="Tidwell J."/>
            <person name="Bellgard S.E."/>
            <person name="Bellgard M.I."/>
        </authorList>
    </citation>
    <scope>NUCLEOTIDE SEQUENCE</scope>
    <source>
        <tissue evidence="1">Shoot tissue taken approximately 20 cm above the soil surface</tissue>
    </source>
</reference>
<evidence type="ECO:0000313" key="1">
    <source>
        <dbReference type="EMBL" id="JAD31050.1"/>
    </source>
</evidence>
<proteinExistence type="predicted"/>
<dbReference type="EMBL" id="GBRH01266845">
    <property type="protein sequence ID" value="JAD31050.1"/>
    <property type="molecule type" value="Transcribed_RNA"/>
</dbReference>
<sequence length="14" mass="1671">MHQLANMCFFGCIR</sequence>
<protein>
    <submittedName>
        <fullName evidence="1">Uncharacterized protein</fullName>
    </submittedName>
</protein>
<accession>A0A0A8Z2Q7</accession>